<dbReference type="PANTHER" id="PTHR33525:SF3">
    <property type="entry name" value="RIBONUCLEASE Y"/>
    <property type="match status" value="1"/>
</dbReference>
<dbReference type="PANTHER" id="PTHR33525">
    <property type="match status" value="1"/>
</dbReference>
<keyword evidence="3" id="KW-1185">Reference proteome</keyword>
<protein>
    <recommendedName>
        <fullName evidence="1">HDOD domain-containing protein</fullName>
    </recommendedName>
</protein>
<evidence type="ECO:0000259" key="1">
    <source>
        <dbReference type="PROSITE" id="PS51833"/>
    </source>
</evidence>
<dbReference type="AlphaFoldDB" id="A0A1T2KUV4"/>
<dbReference type="Gene3D" id="1.10.3210.10">
    <property type="entry name" value="Hypothetical protein af1432"/>
    <property type="match status" value="1"/>
</dbReference>
<organism evidence="2 3">
    <name type="scientific">Solemya velesiana gill symbiont</name>
    <dbReference type="NCBI Taxonomy" id="1918948"/>
    <lineage>
        <taxon>Bacteria</taxon>
        <taxon>Pseudomonadati</taxon>
        <taxon>Pseudomonadota</taxon>
        <taxon>Gammaproteobacteria</taxon>
        <taxon>sulfur-oxidizing symbionts</taxon>
    </lineage>
</organism>
<gene>
    <name evidence="2" type="ORF">BOW51_06435</name>
</gene>
<dbReference type="Pfam" id="PF08668">
    <property type="entry name" value="HDOD"/>
    <property type="match status" value="1"/>
</dbReference>
<evidence type="ECO:0000313" key="3">
    <source>
        <dbReference type="Proteomes" id="UP000190896"/>
    </source>
</evidence>
<dbReference type="InterPro" id="IPR052340">
    <property type="entry name" value="RNase_Y/CdgJ"/>
</dbReference>
<comment type="caution">
    <text evidence="2">The sequence shown here is derived from an EMBL/GenBank/DDBJ whole genome shotgun (WGS) entry which is preliminary data.</text>
</comment>
<dbReference type="OrthoDB" id="9784953at2"/>
<dbReference type="PROSITE" id="PS51833">
    <property type="entry name" value="HDOD"/>
    <property type="match status" value="1"/>
</dbReference>
<dbReference type="Proteomes" id="UP000190896">
    <property type="component" value="Unassembled WGS sequence"/>
</dbReference>
<sequence>MNKIRRHSAVAGGNFEKIFQGTEIPPLPSAIFRIVTEVGKEEPDLSELSNMITAVPEVASKILSTVNSAYFSLPHKVNSIKHGVTILGLKNIRPLVLSFAMKESLPKPKSQLFQVQDFWSDSLLKALFARSLADIHCKVDREEAFTAMLLADIALPVLLSSWGEYYEPLVKQWQTTPCRLSETERQSFQWDHAQAGAWILQSWDFPPELELEETVALPTITAALLPCCPVALLPCCPVAADWFLRVSRGLSTAPSPNST</sequence>
<name>A0A1T2KUV4_9GAMM</name>
<accession>A0A1T2KUV4</accession>
<reference evidence="2 3" key="1">
    <citation type="submission" date="2016-11" db="EMBL/GenBank/DDBJ databases">
        <title>Mixed transmission modes and dynamic genome evolution in an obligate animal-bacterial symbiosis.</title>
        <authorList>
            <person name="Russell S.L."/>
            <person name="Corbett-Detig R.B."/>
            <person name="Cavanaugh C.M."/>
        </authorList>
    </citation>
    <scope>NUCLEOTIDE SEQUENCE [LARGE SCALE GENOMIC DNA]</scope>
    <source>
        <strain evidence="2">Se-Cadez</strain>
    </source>
</reference>
<evidence type="ECO:0000313" key="2">
    <source>
        <dbReference type="EMBL" id="OOZ36581.1"/>
    </source>
</evidence>
<dbReference type="EMBL" id="MPRJ01000033">
    <property type="protein sequence ID" value="OOZ36581.1"/>
    <property type="molecule type" value="Genomic_DNA"/>
</dbReference>
<proteinExistence type="predicted"/>
<dbReference type="InterPro" id="IPR013976">
    <property type="entry name" value="HDOD"/>
</dbReference>
<dbReference type="SUPFAM" id="SSF109604">
    <property type="entry name" value="HD-domain/PDEase-like"/>
    <property type="match status" value="1"/>
</dbReference>
<dbReference type="RefSeq" id="WP_078486911.1">
    <property type="nucleotide sequence ID" value="NZ_MPRJ01000033.1"/>
</dbReference>
<feature type="domain" description="HDOD" evidence="1">
    <location>
        <begin position="24"/>
        <end position="219"/>
    </location>
</feature>